<dbReference type="InterPro" id="IPR000639">
    <property type="entry name" value="Epox_hydrolase-like"/>
</dbReference>
<keyword evidence="3" id="KW-1185">Reference proteome</keyword>
<proteinExistence type="predicted"/>
<dbReference type="InterPro" id="IPR000073">
    <property type="entry name" value="AB_hydrolase_1"/>
</dbReference>
<protein>
    <submittedName>
        <fullName evidence="2">Alpha/beta hydrolase</fullName>
    </submittedName>
</protein>
<dbReference type="Pfam" id="PF00561">
    <property type="entry name" value="Abhydrolase_1"/>
    <property type="match status" value="1"/>
</dbReference>
<dbReference type="GO" id="GO:0016787">
    <property type="term" value="F:hydrolase activity"/>
    <property type="evidence" value="ECO:0007669"/>
    <property type="project" value="UniProtKB-KW"/>
</dbReference>
<dbReference type="Gene3D" id="3.40.50.1820">
    <property type="entry name" value="alpha/beta hydrolase"/>
    <property type="match status" value="1"/>
</dbReference>
<dbReference type="InterPro" id="IPR050266">
    <property type="entry name" value="AB_hydrolase_sf"/>
</dbReference>
<dbReference type="KEGG" id="spzr:G5C33_01945"/>
<evidence type="ECO:0000313" key="3">
    <source>
        <dbReference type="Proteomes" id="UP000501568"/>
    </source>
</evidence>
<dbReference type="SUPFAM" id="SSF53474">
    <property type="entry name" value="alpha/beta-Hydrolases"/>
    <property type="match status" value="1"/>
</dbReference>
<dbReference type="Proteomes" id="UP000501568">
    <property type="component" value="Chromosome"/>
</dbReference>
<name>A0A6G6Y185_9SPHN</name>
<dbReference type="PANTHER" id="PTHR43798">
    <property type="entry name" value="MONOACYLGLYCEROL LIPASE"/>
    <property type="match status" value="1"/>
</dbReference>
<dbReference type="RefSeq" id="WP_165325668.1">
    <property type="nucleotide sequence ID" value="NZ_CP049109.1"/>
</dbReference>
<reference evidence="2 3" key="1">
    <citation type="submission" date="2020-02" db="EMBL/GenBank/DDBJ databases">
        <authorList>
            <person name="Zheng R.K."/>
            <person name="Sun C.M."/>
        </authorList>
    </citation>
    <scope>NUCLEOTIDE SEQUENCE [LARGE SCALE GENOMIC DNA]</scope>
    <source>
        <strain evidence="3">zrk23</strain>
    </source>
</reference>
<evidence type="ECO:0000313" key="2">
    <source>
        <dbReference type="EMBL" id="QIG78670.1"/>
    </source>
</evidence>
<accession>A0A6G6Y185</accession>
<gene>
    <name evidence="2" type="ORF">G5C33_01945</name>
</gene>
<dbReference type="AlphaFoldDB" id="A0A6G6Y185"/>
<dbReference type="InterPro" id="IPR029058">
    <property type="entry name" value="AB_hydrolase_fold"/>
</dbReference>
<keyword evidence="2" id="KW-0378">Hydrolase</keyword>
<dbReference type="PRINTS" id="PR00111">
    <property type="entry name" value="ABHYDROLASE"/>
</dbReference>
<feature type="domain" description="AB hydrolase-1" evidence="1">
    <location>
        <begin position="61"/>
        <end position="300"/>
    </location>
</feature>
<dbReference type="PRINTS" id="PR00412">
    <property type="entry name" value="EPOXHYDRLASE"/>
</dbReference>
<sequence>MNRTSKWLTGIGAASAALGGGLALWSALGARGAEATVPQDGALLDVPGGRLHYVDRGSGMPIVMLHGLLGQLRHFSYALADRLVSDYRVILIDRPGWGYSTVEGPHPTLPQQAEMVAALMARLALEQPVVVGHSMGGALALQLALDHPDLVSTLGLIAPLTQPIDTAPEAFRSLLVQSPALRALMSWTVAVPMGSLTAMETMRKIFAPDAVPTDFASRGGGALSLRPQSFRAGGEEMLAAPEAVAAMVPRYGEITAPTSILYGREDAILDPELHGRVTVNAIPDATLEIIEGGHMLPLAHPRATEAWLRRLIARRG</sequence>
<organism evidence="2 3">
    <name type="scientific">Stakelama tenebrarum</name>
    <dbReference type="NCBI Taxonomy" id="2711215"/>
    <lineage>
        <taxon>Bacteria</taxon>
        <taxon>Pseudomonadati</taxon>
        <taxon>Pseudomonadota</taxon>
        <taxon>Alphaproteobacteria</taxon>
        <taxon>Sphingomonadales</taxon>
        <taxon>Sphingomonadaceae</taxon>
        <taxon>Stakelama</taxon>
    </lineage>
</organism>
<evidence type="ECO:0000259" key="1">
    <source>
        <dbReference type="Pfam" id="PF00561"/>
    </source>
</evidence>
<dbReference type="EMBL" id="CP049109">
    <property type="protein sequence ID" value="QIG78670.1"/>
    <property type="molecule type" value="Genomic_DNA"/>
</dbReference>